<dbReference type="AlphaFoldDB" id="A0A6A5UWQ2"/>
<organism evidence="1 2">
    <name type="scientific">Bimuria novae-zelandiae CBS 107.79</name>
    <dbReference type="NCBI Taxonomy" id="1447943"/>
    <lineage>
        <taxon>Eukaryota</taxon>
        <taxon>Fungi</taxon>
        <taxon>Dikarya</taxon>
        <taxon>Ascomycota</taxon>
        <taxon>Pezizomycotina</taxon>
        <taxon>Dothideomycetes</taxon>
        <taxon>Pleosporomycetidae</taxon>
        <taxon>Pleosporales</taxon>
        <taxon>Massarineae</taxon>
        <taxon>Didymosphaeriaceae</taxon>
        <taxon>Bimuria</taxon>
    </lineage>
</organism>
<dbReference type="PANTHER" id="PTHR35179">
    <property type="entry name" value="PROTEIN CBG02620"/>
    <property type="match status" value="1"/>
</dbReference>
<evidence type="ECO:0000313" key="2">
    <source>
        <dbReference type="Proteomes" id="UP000800036"/>
    </source>
</evidence>
<accession>A0A6A5UWQ2</accession>
<dbReference type="Proteomes" id="UP000800036">
    <property type="component" value="Unassembled WGS sequence"/>
</dbReference>
<protein>
    <submittedName>
        <fullName evidence="1">Uncharacterized protein</fullName>
    </submittedName>
</protein>
<name>A0A6A5UWQ2_9PLEO</name>
<gene>
    <name evidence="1" type="ORF">BU23DRAFT_591938</name>
</gene>
<dbReference type="OrthoDB" id="420564at2759"/>
<reference evidence="1" key="1">
    <citation type="journal article" date="2020" name="Stud. Mycol.">
        <title>101 Dothideomycetes genomes: a test case for predicting lifestyles and emergence of pathogens.</title>
        <authorList>
            <person name="Haridas S."/>
            <person name="Albert R."/>
            <person name="Binder M."/>
            <person name="Bloem J."/>
            <person name="Labutti K."/>
            <person name="Salamov A."/>
            <person name="Andreopoulos B."/>
            <person name="Baker S."/>
            <person name="Barry K."/>
            <person name="Bills G."/>
            <person name="Bluhm B."/>
            <person name="Cannon C."/>
            <person name="Castanera R."/>
            <person name="Culley D."/>
            <person name="Daum C."/>
            <person name="Ezra D."/>
            <person name="Gonzalez J."/>
            <person name="Henrissat B."/>
            <person name="Kuo A."/>
            <person name="Liang C."/>
            <person name="Lipzen A."/>
            <person name="Lutzoni F."/>
            <person name="Magnuson J."/>
            <person name="Mondo S."/>
            <person name="Nolan M."/>
            <person name="Ohm R."/>
            <person name="Pangilinan J."/>
            <person name="Park H.-J."/>
            <person name="Ramirez L."/>
            <person name="Alfaro M."/>
            <person name="Sun H."/>
            <person name="Tritt A."/>
            <person name="Yoshinaga Y."/>
            <person name="Zwiers L.-H."/>
            <person name="Turgeon B."/>
            <person name="Goodwin S."/>
            <person name="Spatafora J."/>
            <person name="Crous P."/>
            <person name="Grigoriev I."/>
        </authorList>
    </citation>
    <scope>NUCLEOTIDE SEQUENCE</scope>
    <source>
        <strain evidence="1">CBS 107.79</strain>
    </source>
</reference>
<keyword evidence="2" id="KW-1185">Reference proteome</keyword>
<evidence type="ECO:0000313" key="1">
    <source>
        <dbReference type="EMBL" id="KAF1968860.1"/>
    </source>
</evidence>
<sequence>MKRGSVEEWIKASEMRGFGHAFEKSYTREVVAASTGHHRVVGVRFETDGKAEEKVEGSKLLVRKEGQTVPLEATLEVKTRVRHRPLGFEDVVSQLWVSQTPKLVRAYYTRGVFEVPEVEEVADKVKRWEEQNQKDLRMLAALVGKIRDVVKEKGGRATVKYESGADKLVFLKLDGKKMLPESLYAKWEGSEH</sequence>
<dbReference type="EMBL" id="ML976716">
    <property type="protein sequence ID" value="KAF1968860.1"/>
    <property type="molecule type" value="Genomic_DNA"/>
</dbReference>
<dbReference type="PANTHER" id="PTHR35179:SF2">
    <property type="entry name" value="START DOMAIN-CONTAINING PROTEIN"/>
    <property type="match status" value="1"/>
</dbReference>
<proteinExistence type="predicted"/>